<keyword evidence="4" id="KW-0138">CF(0)</keyword>
<dbReference type="GO" id="GO:0005743">
    <property type="term" value="C:mitochondrial inner membrane"/>
    <property type="evidence" value="ECO:0007669"/>
    <property type="project" value="UniProtKB-SubCell"/>
</dbReference>
<dbReference type="PANTHER" id="PTHR11410:SF0">
    <property type="entry name" value="ATP SYNTHASE SUBUNIT A"/>
    <property type="match status" value="1"/>
</dbReference>
<reference evidence="13" key="1">
    <citation type="journal article" date="2012" name="Comp. Biochem. Physiol. Part D Genomics Proteomics">
        <title>Complete mitochondrial genome of Membranipora grandicella (Bryozoa: Cheilostomatida) determined with next-generation sequencing: The first representative of the suborder Malacostegina.</title>
        <authorList>
            <person name="Shen X."/>
            <person name="Tian M."/>
            <person name="Meng X."/>
            <person name="Liu H."/>
            <person name="Cheng H."/>
            <person name="Zhu C."/>
            <person name="Zhao F."/>
        </authorList>
    </citation>
    <scope>NUCLEOTIDE SEQUENCE</scope>
</reference>
<dbReference type="Gene3D" id="1.20.120.220">
    <property type="entry name" value="ATP synthase, F0 complex, subunit A"/>
    <property type="match status" value="1"/>
</dbReference>
<dbReference type="Pfam" id="PF00119">
    <property type="entry name" value="ATP-synt_A"/>
    <property type="match status" value="1"/>
</dbReference>
<dbReference type="EMBL" id="JF957859">
    <property type="protein sequence ID" value="AEH99601.1"/>
    <property type="molecule type" value="Genomic_DNA"/>
</dbReference>
<evidence type="ECO:0000256" key="12">
    <source>
        <dbReference type="SAM" id="Phobius"/>
    </source>
</evidence>
<dbReference type="CDD" id="cd00310">
    <property type="entry name" value="ATP-synt_Fo_a_6"/>
    <property type="match status" value="1"/>
</dbReference>
<proteinExistence type="inferred from homology"/>
<feature type="transmembrane region" description="Helical" evidence="12">
    <location>
        <begin position="97"/>
        <end position="117"/>
    </location>
</feature>
<feature type="transmembrane region" description="Helical" evidence="12">
    <location>
        <begin position="41"/>
        <end position="57"/>
    </location>
</feature>
<evidence type="ECO:0000256" key="7">
    <source>
        <dbReference type="ARBA" id="ARBA00022989"/>
    </source>
</evidence>
<dbReference type="PANTHER" id="PTHR11410">
    <property type="entry name" value="ATP SYNTHASE SUBUNIT A"/>
    <property type="match status" value="1"/>
</dbReference>
<name>I6M192_9BILA</name>
<evidence type="ECO:0000313" key="13">
    <source>
        <dbReference type="EMBL" id="AEH99601.1"/>
    </source>
</evidence>
<evidence type="ECO:0000256" key="8">
    <source>
        <dbReference type="ARBA" id="ARBA00023065"/>
    </source>
</evidence>
<dbReference type="InterPro" id="IPR023011">
    <property type="entry name" value="ATP_synth_F0_asu_AS"/>
</dbReference>
<keyword evidence="10" id="KW-0066">ATP synthesis</keyword>
<evidence type="ECO:0000256" key="6">
    <source>
        <dbReference type="ARBA" id="ARBA00022781"/>
    </source>
</evidence>
<keyword evidence="9 12" id="KW-0472">Membrane</keyword>
<dbReference type="InterPro" id="IPR035908">
    <property type="entry name" value="F0_ATP_A_sf"/>
</dbReference>
<feature type="transmembrane region" description="Helical" evidence="12">
    <location>
        <begin position="63"/>
        <end position="85"/>
    </location>
</feature>
<evidence type="ECO:0000256" key="2">
    <source>
        <dbReference type="ARBA" id="ARBA00006810"/>
    </source>
</evidence>
<protein>
    <recommendedName>
        <fullName evidence="11">ATP synthase subunit a</fullName>
    </recommendedName>
</protein>
<evidence type="ECO:0000256" key="3">
    <source>
        <dbReference type="ARBA" id="ARBA00022448"/>
    </source>
</evidence>
<comment type="similarity">
    <text evidence="2">Belongs to the ATPase A chain family.</text>
</comment>
<evidence type="ECO:0000256" key="11">
    <source>
        <dbReference type="RuleBase" id="RU004450"/>
    </source>
</evidence>
<dbReference type="RefSeq" id="YP_006576072.1">
    <property type="nucleotide sequence ID" value="NC_018355.1"/>
</dbReference>
<evidence type="ECO:0000256" key="1">
    <source>
        <dbReference type="ARBA" id="ARBA00004141"/>
    </source>
</evidence>
<keyword evidence="5 12" id="KW-0812">Transmembrane</keyword>
<keyword evidence="8" id="KW-0406">Ion transport</keyword>
<evidence type="ECO:0000256" key="4">
    <source>
        <dbReference type="ARBA" id="ARBA00022547"/>
    </source>
</evidence>
<dbReference type="GO" id="GO:0045259">
    <property type="term" value="C:proton-transporting ATP synthase complex"/>
    <property type="evidence" value="ECO:0007669"/>
    <property type="project" value="UniProtKB-KW"/>
</dbReference>
<evidence type="ECO:0000256" key="10">
    <source>
        <dbReference type="ARBA" id="ARBA00023310"/>
    </source>
</evidence>
<sequence length="217" mass="24525">MLDIFASFDPENMVILNLYYLIWSLLLLSPLYIFSVGSNRFVAILTLVMNIIYNLTIRSKSKLSTASFSIMLSMFIMIIYLNLVGLMPYTFSWTSHLSINLGMAFTLWLSIVIMSFSYDPLTFLAHLVPTGTPTLLSPFLVLIETVSIMVRPLTLAVRLTANIMTGHIIMTLVAEASSISPVFPILVMFYFMFELAICAVQAYIFTLLPILYMDEHA</sequence>
<dbReference type="InterPro" id="IPR045083">
    <property type="entry name" value="ATP_synth_F0_asu_bact/mt"/>
</dbReference>
<evidence type="ECO:0000256" key="9">
    <source>
        <dbReference type="ARBA" id="ARBA00023136"/>
    </source>
</evidence>
<keyword evidence="6" id="KW-0375">Hydrogen ion transport</keyword>
<feature type="transmembrane region" description="Helical" evidence="12">
    <location>
        <begin position="12"/>
        <end position="34"/>
    </location>
</feature>
<organism evidence="13">
    <name type="scientific">Membranipora grandicella</name>
    <dbReference type="NCBI Taxonomy" id="192923"/>
    <lineage>
        <taxon>Eukaryota</taxon>
        <taxon>Metazoa</taxon>
        <taxon>Spiralia</taxon>
        <taxon>Lophotrochozoa</taxon>
        <taxon>Bryozoa</taxon>
        <taxon>Gymnolaemata</taxon>
        <taxon>Cheilostomatida</taxon>
        <taxon>Malacostegina</taxon>
        <taxon>Membraniporoidea</taxon>
        <taxon>Membraniporidae</taxon>
        <taxon>Membranipora</taxon>
    </lineage>
</organism>
<geneLocation type="mitochondrion" evidence="13"/>
<dbReference type="CTD" id="4508"/>
<dbReference type="AlphaFoldDB" id="I6M192"/>
<comment type="subcellular location">
    <subcellularLocation>
        <location evidence="1">Membrane</location>
        <topology evidence="1">Multi-pass membrane protein</topology>
    </subcellularLocation>
    <subcellularLocation>
        <location evidence="11">Mitochondrion inner membrane</location>
        <topology evidence="11">Multi-pass membrane protein</topology>
    </subcellularLocation>
</comment>
<feature type="transmembrane region" description="Helical" evidence="12">
    <location>
        <begin position="123"/>
        <end position="143"/>
    </location>
</feature>
<dbReference type="GO" id="GO:0046933">
    <property type="term" value="F:proton-transporting ATP synthase activity, rotational mechanism"/>
    <property type="evidence" value="ECO:0007669"/>
    <property type="project" value="TreeGrafter"/>
</dbReference>
<accession>I6M192</accession>
<evidence type="ECO:0000256" key="5">
    <source>
        <dbReference type="ARBA" id="ARBA00022692"/>
    </source>
</evidence>
<dbReference type="PROSITE" id="PS00449">
    <property type="entry name" value="ATPASE_A"/>
    <property type="match status" value="1"/>
</dbReference>
<dbReference type="InterPro" id="IPR000568">
    <property type="entry name" value="ATP_synth_F0_asu"/>
</dbReference>
<keyword evidence="3" id="KW-0813">Transport</keyword>
<keyword evidence="7 12" id="KW-1133">Transmembrane helix</keyword>
<keyword evidence="13" id="KW-0496">Mitochondrion</keyword>
<gene>
    <name evidence="13" type="primary">ATP6</name>
</gene>
<dbReference type="NCBIfam" id="TIGR01131">
    <property type="entry name" value="ATP_synt_6_or_A"/>
    <property type="match status" value="1"/>
</dbReference>
<feature type="transmembrane region" description="Helical" evidence="12">
    <location>
        <begin position="155"/>
        <end position="174"/>
    </location>
</feature>
<dbReference type="PRINTS" id="PR00123">
    <property type="entry name" value="ATPASEA"/>
</dbReference>
<feature type="transmembrane region" description="Helical" evidence="12">
    <location>
        <begin position="186"/>
        <end position="212"/>
    </location>
</feature>
<dbReference type="GeneID" id="13435408"/>
<dbReference type="SUPFAM" id="SSF81336">
    <property type="entry name" value="F1F0 ATP synthase subunit A"/>
    <property type="match status" value="1"/>
</dbReference>